<dbReference type="EMBL" id="RCBY01000035">
    <property type="protein sequence ID" value="RQH47501.1"/>
    <property type="molecule type" value="Genomic_DNA"/>
</dbReference>
<dbReference type="GO" id="GO:0006281">
    <property type="term" value="P:DNA repair"/>
    <property type="evidence" value="ECO:0007669"/>
    <property type="project" value="TreeGrafter"/>
</dbReference>
<dbReference type="Gene3D" id="3.40.50.1000">
    <property type="entry name" value="HAD superfamily/HAD-like"/>
    <property type="match status" value="1"/>
</dbReference>
<keyword evidence="2" id="KW-1185">Reference proteome</keyword>
<dbReference type="RefSeq" id="WP_124146995.1">
    <property type="nucleotide sequence ID" value="NZ_CAWOKI010000211.1"/>
</dbReference>
<dbReference type="PANTHER" id="PTHR43434:SF13">
    <property type="entry name" value="PHOSPHOGLYCOLATE PHOSPHATASE"/>
    <property type="match status" value="1"/>
</dbReference>
<dbReference type="InterPro" id="IPR036412">
    <property type="entry name" value="HAD-like_sf"/>
</dbReference>
<dbReference type="InterPro" id="IPR050155">
    <property type="entry name" value="HAD-like_hydrolase_sf"/>
</dbReference>
<protein>
    <submittedName>
        <fullName evidence="1">HAD family hydrolase</fullName>
    </submittedName>
</protein>
<dbReference type="PANTHER" id="PTHR43434">
    <property type="entry name" value="PHOSPHOGLYCOLATE PHOSPHATASE"/>
    <property type="match status" value="1"/>
</dbReference>
<dbReference type="AlphaFoldDB" id="A0A3N6NJX0"/>
<dbReference type="SFLD" id="SFLDS00003">
    <property type="entry name" value="Haloacid_Dehalogenase"/>
    <property type="match status" value="1"/>
</dbReference>
<dbReference type="Gene3D" id="1.10.150.240">
    <property type="entry name" value="Putative phosphatase, domain 2"/>
    <property type="match status" value="1"/>
</dbReference>
<dbReference type="InterPro" id="IPR023214">
    <property type="entry name" value="HAD_sf"/>
</dbReference>
<dbReference type="Proteomes" id="UP000269154">
    <property type="component" value="Unassembled WGS sequence"/>
</dbReference>
<dbReference type="NCBIfam" id="TIGR01549">
    <property type="entry name" value="HAD-SF-IA-v1"/>
    <property type="match status" value="1"/>
</dbReference>
<name>A0A3N6NJX0_9CYAN</name>
<dbReference type="SFLD" id="SFLDG01129">
    <property type="entry name" value="C1.5:_HAD__Beta-PGM__Phosphata"/>
    <property type="match status" value="1"/>
</dbReference>
<dbReference type="SUPFAM" id="SSF56784">
    <property type="entry name" value="HAD-like"/>
    <property type="match status" value="1"/>
</dbReference>
<sequence>MIKIVIFDFDGTLADTFDLIFAITNHLSVEFGYKQAKKEEIPEIEKLSPLQVINQSGISIFKVPFLLRRIRAEFQKEIKNVSLFSGIQEILLELKQQGYQLGIITSNSQKNVEFVLQKYDLLIFDFIISASTLFGKDKVIKKYLKVENIQPEEIVYIGDEVRDISASKKAKVKVIAVTWGFNSREVLSDYQPDALVDRPQELMEVINNF</sequence>
<gene>
    <name evidence="1" type="ORF">D5R40_08755</name>
</gene>
<dbReference type="OrthoDB" id="9807630at2"/>
<organism evidence="1 2">
    <name type="scientific">Okeania hirsuta</name>
    <dbReference type="NCBI Taxonomy" id="1458930"/>
    <lineage>
        <taxon>Bacteria</taxon>
        <taxon>Bacillati</taxon>
        <taxon>Cyanobacteriota</taxon>
        <taxon>Cyanophyceae</taxon>
        <taxon>Oscillatoriophycideae</taxon>
        <taxon>Oscillatoriales</taxon>
        <taxon>Microcoleaceae</taxon>
        <taxon>Okeania</taxon>
    </lineage>
</organism>
<evidence type="ECO:0000313" key="1">
    <source>
        <dbReference type="EMBL" id="RQH47501.1"/>
    </source>
</evidence>
<dbReference type="Pfam" id="PF13419">
    <property type="entry name" value="HAD_2"/>
    <property type="match status" value="1"/>
</dbReference>
<accession>A0A3N6NJX0</accession>
<comment type="caution">
    <text evidence="1">The sequence shown here is derived from an EMBL/GenBank/DDBJ whole genome shotgun (WGS) entry which is preliminary data.</text>
</comment>
<dbReference type="InterPro" id="IPR041492">
    <property type="entry name" value="HAD_2"/>
</dbReference>
<dbReference type="GO" id="GO:0005829">
    <property type="term" value="C:cytosol"/>
    <property type="evidence" value="ECO:0007669"/>
    <property type="project" value="TreeGrafter"/>
</dbReference>
<dbReference type="InterPro" id="IPR006439">
    <property type="entry name" value="HAD-SF_hydro_IA"/>
</dbReference>
<dbReference type="GO" id="GO:0008967">
    <property type="term" value="F:phosphoglycolate phosphatase activity"/>
    <property type="evidence" value="ECO:0007669"/>
    <property type="project" value="TreeGrafter"/>
</dbReference>
<dbReference type="InterPro" id="IPR023198">
    <property type="entry name" value="PGP-like_dom2"/>
</dbReference>
<evidence type="ECO:0000313" key="2">
    <source>
        <dbReference type="Proteomes" id="UP000269154"/>
    </source>
</evidence>
<proteinExistence type="predicted"/>
<reference evidence="1 2" key="1">
    <citation type="journal article" date="2018" name="ACS Chem. Biol.">
        <title>Ketoreductase domain dysfunction expands chemodiversity: malyngamide biosynthesis in the cyanobacterium Okeania hirsuta.</title>
        <authorList>
            <person name="Moss N.A."/>
            <person name="Leao T."/>
            <person name="Rankin M."/>
            <person name="McCullough T.M."/>
            <person name="Qu P."/>
            <person name="Korobeynikov A."/>
            <person name="Smith J.L."/>
            <person name="Gerwick L."/>
            <person name="Gerwick W.H."/>
        </authorList>
    </citation>
    <scope>NUCLEOTIDE SEQUENCE [LARGE SCALE GENOMIC DNA]</scope>
    <source>
        <strain evidence="1 2">PAB10Feb10-1</strain>
    </source>
</reference>
<keyword evidence="1" id="KW-0378">Hydrolase</keyword>